<proteinExistence type="predicted"/>
<keyword evidence="2" id="KW-1185">Reference proteome</keyword>
<sequence length="305" mass="34172">MPASLRGGIPRNQSFTRSSRLHLCQCDICINEVVALSDHFLQGRLLGWNEYKHHQQLTKKNARLAQYDLSPPPMELPHLPSAATPLSTVLDDADCMKKPENAETMDDIERGTSSEPDLDFTLYEVHQLNQIKAILEQSPASSWMDSNPSLRFLQSPTADQAPLSETDPVPELDPEWYGNSQIISHLNWLSNRLDFVERIRQNPDLRSVSRYRLLCRLVSGHILEEQGAITKVIRDVWMAQHKKAVQNPDGIVNPVNVHSYPFLARLNSADGVCTKLPEIPSASPYGTTFITTYNAGLPGCIHGLT</sequence>
<reference evidence="1 2" key="1">
    <citation type="submission" date="2024-01" db="EMBL/GenBank/DDBJ databases">
        <title>A draft genome for the cacao thread blight pathogen Marasmiellus scandens.</title>
        <authorList>
            <person name="Baruah I.K."/>
            <person name="Leung J."/>
            <person name="Bukari Y."/>
            <person name="Amoako-Attah I."/>
            <person name="Meinhardt L.W."/>
            <person name="Bailey B.A."/>
            <person name="Cohen S.P."/>
        </authorList>
    </citation>
    <scope>NUCLEOTIDE SEQUENCE [LARGE SCALE GENOMIC DNA]</scope>
    <source>
        <strain evidence="1 2">GH-19</strain>
    </source>
</reference>
<protein>
    <submittedName>
        <fullName evidence="1">Uncharacterized protein</fullName>
    </submittedName>
</protein>
<dbReference type="EMBL" id="JBANRG010000056">
    <property type="protein sequence ID" value="KAK7442974.1"/>
    <property type="molecule type" value="Genomic_DNA"/>
</dbReference>
<evidence type="ECO:0000313" key="2">
    <source>
        <dbReference type="Proteomes" id="UP001498398"/>
    </source>
</evidence>
<evidence type="ECO:0000313" key="1">
    <source>
        <dbReference type="EMBL" id="KAK7442974.1"/>
    </source>
</evidence>
<name>A0ABR1J0V5_9AGAR</name>
<organism evidence="1 2">
    <name type="scientific">Marasmiellus scandens</name>
    <dbReference type="NCBI Taxonomy" id="2682957"/>
    <lineage>
        <taxon>Eukaryota</taxon>
        <taxon>Fungi</taxon>
        <taxon>Dikarya</taxon>
        <taxon>Basidiomycota</taxon>
        <taxon>Agaricomycotina</taxon>
        <taxon>Agaricomycetes</taxon>
        <taxon>Agaricomycetidae</taxon>
        <taxon>Agaricales</taxon>
        <taxon>Marasmiineae</taxon>
        <taxon>Omphalotaceae</taxon>
        <taxon>Marasmiellus</taxon>
    </lineage>
</organism>
<comment type="caution">
    <text evidence="1">The sequence shown here is derived from an EMBL/GenBank/DDBJ whole genome shotgun (WGS) entry which is preliminary data.</text>
</comment>
<accession>A0ABR1J0V5</accession>
<gene>
    <name evidence="1" type="ORF">VKT23_015918</name>
</gene>
<dbReference type="Proteomes" id="UP001498398">
    <property type="component" value="Unassembled WGS sequence"/>
</dbReference>